<feature type="compositionally biased region" description="Low complexity" evidence="1">
    <location>
        <begin position="229"/>
        <end position="238"/>
    </location>
</feature>
<feature type="transmembrane region" description="Helical" evidence="2">
    <location>
        <begin position="47"/>
        <end position="75"/>
    </location>
</feature>
<dbReference type="InterPro" id="IPR018392">
    <property type="entry name" value="LysM"/>
</dbReference>
<feature type="region of interest" description="Disordered" evidence="1">
    <location>
        <begin position="118"/>
        <end position="181"/>
    </location>
</feature>
<evidence type="ECO:0000313" key="4">
    <source>
        <dbReference type="Proteomes" id="UP000273001"/>
    </source>
</evidence>
<feature type="compositionally biased region" description="Polar residues" evidence="1">
    <location>
        <begin position="136"/>
        <end position="149"/>
    </location>
</feature>
<gene>
    <name evidence="3" type="ORF">D5R93_03525</name>
</gene>
<dbReference type="CDD" id="cd00118">
    <property type="entry name" value="LysM"/>
    <property type="match status" value="1"/>
</dbReference>
<organism evidence="3 4">
    <name type="scientific">Actinomyces lilanjuaniae</name>
    <dbReference type="NCBI Taxonomy" id="2321394"/>
    <lineage>
        <taxon>Bacteria</taxon>
        <taxon>Bacillati</taxon>
        <taxon>Actinomycetota</taxon>
        <taxon>Actinomycetes</taxon>
        <taxon>Actinomycetales</taxon>
        <taxon>Actinomycetaceae</taxon>
        <taxon>Actinomyces</taxon>
    </lineage>
</organism>
<evidence type="ECO:0000256" key="2">
    <source>
        <dbReference type="SAM" id="Phobius"/>
    </source>
</evidence>
<evidence type="ECO:0000313" key="3">
    <source>
        <dbReference type="EMBL" id="AYD89365.1"/>
    </source>
</evidence>
<protein>
    <submittedName>
        <fullName evidence="3">LysM peptidoglycan-binding domain-containing protein</fullName>
    </submittedName>
</protein>
<name>A0ABM6Z2H3_9ACTO</name>
<dbReference type="RefSeq" id="WP_120203846.1">
    <property type="nucleotide sequence ID" value="NZ_CP032514.1"/>
</dbReference>
<reference evidence="3 4" key="1">
    <citation type="submission" date="2018-09" db="EMBL/GenBank/DDBJ databases">
        <authorList>
            <person name="Li J."/>
        </authorList>
    </citation>
    <scope>NUCLEOTIDE SEQUENCE [LARGE SCALE GENOMIC DNA]</scope>
    <source>
        <strain evidence="3 4">2129</strain>
    </source>
</reference>
<keyword evidence="2" id="KW-1133">Transmembrane helix</keyword>
<dbReference type="Gene3D" id="3.10.350.10">
    <property type="entry name" value="LysM domain"/>
    <property type="match status" value="1"/>
</dbReference>
<dbReference type="EMBL" id="CP032514">
    <property type="protein sequence ID" value="AYD89365.1"/>
    <property type="molecule type" value="Genomic_DNA"/>
</dbReference>
<dbReference type="Proteomes" id="UP000273001">
    <property type="component" value="Chromosome"/>
</dbReference>
<keyword evidence="2" id="KW-0472">Membrane</keyword>
<proteinExistence type="predicted"/>
<evidence type="ECO:0000256" key="1">
    <source>
        <dbReference type="SAM" id="MobiDB-lite"/>
    </source>
</evidence>
<feature type="region of interest" description="Disordered" evidence="1">
    <location>
        <begin position="229"/>
        <end position="252"/>
    </location>
</feature>
<sequence>MTQRTGLTVLAVASAALTAALCVALLSSVRTLEETPLSLWGGSQLTSAVVALASGAGAAGALWHAVSAAAALAALPGAGGRGHPASDVASRLLQRWGAPLVRRVAVGAVVAGLSTAPALAAEPDPPPNDLGWRPASSATQETPASTTPEPTDPRPQEVGSTPQEPAEPPGSPPRSHTVTPGESLWSVTVHSLPAGSSAEDISAAWPALYEANREVIGPDPAVLRPGTTLTLPEWTATTQVPQEGQDTRPSPP</sequence>
<feature type="compositionally biased region" description="Polar residues" evidence="1">
    <location>
        <begin position="239"/>
        <end position="252"/>
    </location>
</feature>
<keyword evidence="2" id="KW-0812">Transmembrane</keyword>
<accession>A0ABM6Z2H3</accession>
<dbReference type="InterPro" id="IPR036779">
    <property type="entry name" value="LysM_dom_sf"/>
</dbReference>
<keyword evidence="4" id="KW-1185">Reference proteome</keyword>